<proteinExistence type="predicted"/>
<evidence type="ECO:0008006" key="3">
    <source>
        <dbReference type="Google" id="ProtNLM"/>
    </source>
</evidence>
<dbReference type="OrthoDB" id="3199068at2759"/>
<reference evidence="1 2" key="1">
    <citation type="journal article" date="2019" name="Nat. Ecol. Evol.">
        <title>Megaphylogeny resolves global patterns of mushroom evolution.</title>
        <authorList>
            <person name="Varga T."/>
            <person name="Krizsan K."/>
            <person name="Foldi C."/>
            <person name="Dima B."/>
            <person name="Sanchez-Garcia M."/>
            <person name="Sanchez-Ramirez S."/>
            <person name="Szollosi G.J."/>
            <person name="Szarkandi J.G."/>
            <person name="Papp V."/>
            <person name="Albert L."/>
            <person name="Andreopoulos W."/>
            <person name="Angelini C."/>
            <person name="Antonin V."/>
            <person name="Barry K.W."/>
            <person name="Bougher N.L."/>
            <person name="Buchanan P."/>
            <person name="Buyck B."/>
            <person name="Bense V."/>
            <person name="Catcheside P."/>
            <person name="Chovatia M."/>
            <person name="Cooper J."/>
            <person name="Damon W."/>
            <person name="Desjardin D."/>
            <person name="Finy P."/>
            <person name="Geml J."/>
            <person name="Haridas S."/>
            <person name="Hughes K."/>
            <person name="Justo A."/>
            <person name="Karasinski D."/>
            <person name="Kautmanova I."/>
            <person name="Kiss B."/>
            <person name="Kocsube S."/>
            <person name="Kotiranta H."/>
            <person name="LaButti K.M."/>
            <person name="Lechner B.E."/>
            <person name="Liimatainen K."/>
            <person name="Lipzen A."/>
            <person name="Lukacs Z."/>
            <person name="Mihaltcheva S."/>
            <person name="Morgado L.N."/>
            <person name="Niskanen T."/>
            <person name="Noordeloos M.E."/>
            <person name="Ohm R.A."/>
            <person name="Ortiz-Santana B."/>
            <person name="Ovrebo C."/>
            <person name="Racz N."/>
            <person name="Riley R."/>
            <person name="Savchenko A."/>
            <person name="Shiryaev A."/>
            <person name="Soop K."/>
            <person name="Spirin V."/>
            <person name="Szebenyi C."/>
            <person name="Tomsovsky M."/>
            <person name="Tulloss R.E."/>
            <person name="Uehling J."/>
            <person name="Grigoriev I.V."/>
            <person name="Vagvolgyi C."/>
            <person name="Papp T."/>
            <person name="Martin F.M."/>
            <person name="Miettinen O."/>
            <person name="Hibbett D.S."/>
            <person name="Nagy L.G."/>
        </authorList>
    </citation>
    <scope>NUCLEOTIDE SEQUENCE [LARGE SCALE GENOMIC DNA]</scope>
    <source>
        <strain evidence="1 2">FP101781</strain>
    </source>
</reference>
<accession>A0A4Y7TTP7</accession>
<dbReference type="SUPFAM" id="SSF54695">
    <property type="entry name" value="POZ domain"/>
    <property type="match status" value="1"/>
</dbReference>
<name>A0A4Y7TTP7_COPMI</name>
<protein>
    <recommendedName>
        <fullName evidence="3">BTB domain-containing protein</fullName>
    </recommendedName>
</protein>
<keyword evidence="2" id="KW-1185">Reference proteome</keyword>
<dbReference type="Proteomes" id="UP000298030">
    <property type="component" value="Unassembled WGS sequence"/>
</dbReference>
<dbReference type="AlphaFoldDB" id="A0A4Y7TTP7"/>
<evidence type="ECO:0000313" key="2">
    <source>
        <dbReference type="Proteomes" id="UP000298030"/>
    </source>
</evidence>
<gene>
    <name evidence="1" type="ORF">FA13DRAFT_1727331</name>
</gene>
<organism evidence="1 2">
    <name type="scientific">Coprinellus micaceus</name>
    <name type="common">Glistening ink-cap mushroom</name>
    <name type="synonym">Coprinus micaceus</name>
    <dbReference type="NCBI Taxonomy" id="71717"/>
    <lineage>
        <taxon>Eukaryota</taxon>
        <taxon>Fungi</taxon>
        <taxon>Dikarya</taxon>
        <taxon>Basidiomycota</taxon>
        <taxon>Agaricomycotina</taxon>
        <taxon>Agaricomycetes</taxon>
        <taxon>Agaricomycetidae</taxon>
        <taxon>Agaricales</taxon>
        <taxon>Agaricineae</taxon>
        <taxon>Psathyrellaceae</taxon>
        <taxon>Coprinellus</taxon>
    </lineage>
</organism>
<dbReference type="EMBL" id="QPFP01000005">
    <property type="protein sequence ID" value="TEB36992.1"/>
    <property type="molecule type" value="Genomic_DNA"/>
</dbReference>
<dbReference type="Gene3D" id="3.30.710.10">
    <property type="entry name" value="Potassium Channel Kv1.1, Chain A"/>
    <property type="match status" value="1"/>
</dbReference>
<evidence type="ECO:0000313" key="1">
    <source>
        <dbReference type="EMBL" id="TEB36992.1"/>
    </source>
</evidence>
<sequence>MANTPQRGRFFYECVVFLAENTLHSVPRYYLEEHSQFFKDMFSLPQGVNGEGKTEQNPIRLSGCTNAEFESILEEILPRVNPRDKALQSHGKERWEGVLKLATMWEMRIIRERAISALTNLKLPPMEMVSLGKRFRVPNWLVDGCVALIVGQGRPDLDTLAASLGWEMAARIAWVARGDVKEGSVHIPKKSWSCPSCDGRVDGTGAQNVSPDYSHSGYGMYHQPTATSDWACKSCRKSINSIKCPVSILGAPSKPDVVRKVKDMFAGELRAME</sequence>
<comment type="caution">
    <text evidence="1">The sequence shown here is derived from an EMBL/GenBank/DDBJ whole genome shotgun (WGS) entry which is preliminary data.</text>
</comment>
<dbReference type="InterPro" id="IPR011333">
    <property type="entry name" value="SKP1/BTB/POZ_sf"/>
</dbReference>